<organism evidence="3 4">
    <name type="scientific">Schleiferia thermophila</name>
    <dbReference type="NCBI Taxonomy" id="884107"/>
    <lineage>
        <taxon>Bacteria</taxon>
        <taxon>Pseudomonadati</taxon>
        <taxon>Bacteroidota</taxon>
        <taxon>Flavobacteriia</taxon>
        <taxon>Flavobacteriales</taxon>
        <taxon>Schleiferiaceae</taxon>
        <taxon>Schleiferia</taxon>
    </lineage>
</organism>
<keyword evidence="4" id="KW-1185">Reference proteome</keyword>
<protein>
    <submittedName>
        <fullName evidence="3">Endonuclease/exonuclease/phosphatase family metal-dependent hydrolase</fullName>
    </submittedName>
</protein>
<proteinExistence type="predicted"/>
<gene>
    <name evidence="3" type="ORF">DES35_101577</name>
</gene>
<evidence type="ECO:0000256" key="1">
    <source>
        <dbReference type="SAM" id="Phobius"/>
    </source>
</evidence>
<dbReference type="GO" id="GO:0016020">
    <property type="term" value="C:membrane"/>
    <property type="evidence" value="ECO:0007669"/>
    <property type="project" value="GOC"/>
</dbReference>
<dbReference type="GO" id="GO:0004527">
    <property type="term" value="F:exonuclease activity"/>
    <property type="evidence" value="ECO:0007669"/>
    <property type="project" value="UniProtKB-KW"/>
</dbReference>
<sequence length="367" mass="42373">MKKLLNLIIYSVHISVVFATILSGYSYFIPPDLVKYIGIAGLLFPVFLIVNVLLGLYWILQLNLRVLLTLGSIALVLPQANTLFQNFIRNEEVFTEESITVTTFNVRLFNHWHWFDEDVKEIMPKLLDSLGSQIVGIQEYYQSENTPKFNDFKYQFIATSFRNKNFGMAIFSKFPIAQKQVVYFQSEAADDRDGFIYADIKTPLGMARVVCAHLVSFKLTNEDLEMVENPSIESDSEQLKANYLSVLQKINRAFEKRAHQVRELKEFIIESPHPVILLGDLNDTPVSYTYKVLSGRLQDTFTQAGTGIGHTYNRTRYPFRIDYIFHSSEFKTIKHMVTTRPMVSDHYPVTAVLIRSQYESKVFHSDK</sequence>
<keyword evidence="3" id="KW-0255">Endonuclease</keyword>
<dbReference type="RefSeq" id="WP_037355860.1">
    <property type="nucleotide sequence ID" value="NZ_BHZF01000001.1"/>
</dbReference>
<dbReference type="EMBL" id="QPJS01000001">
    <property type="protein sequence ID" value="RCX05292.1"/>
    <property type="molecule type" value="Genomic_DNA"/>
</dbReference>
<dbReference type="InterPro" id="IPR051916">
    <property type="entry name" value="GPI-anchor_lipid_remodeler"/>
</dbReference>
<dbReference type="CDD" id="cd09084">
    <property type="entry name" value="EEP-2"/>
    <property type="match status" value="1"/>
</dbReference>
<dbReference type="Proteomes" id="UP000253517">
    <property type="component" value="Unassembled WGS sequence"/>
</dbReference>
<dbReference type="GO" id="GO:0004519">
    <property type="term" value="F:endonuclease activity"/>
    <property type="evidence" value="ECO:0007669"/>
    <property type="project" value="UniProtKB-KW"/>
</dbReference>
<dbReference type="PANTHER" id="PTHR14859">
    <property type="entry name" value="CALCOFLUOR WHITE HYPERSENSITIVE PROTEIN PRECURSOR"/>
    <property type="match status" value="1"/>
</dbReference>
<feature type="transmembrane region" description="Helical" evidence="1">
    <location>
        <begin position="66"/>
        <end position="84"/>
    </location>
</feature>
<comment type="caution">
    <text evidence="3">The sequence shown here is derived from an EMBL/GenBank/DDBJ whole genome shotgun (WGS) entry which is preliminary data.</text>
</comment>
<keyword evidence="1" id="KW-0812">Transmembrane</keyword>
<dbReference type="InterPro" id="IPR036691">
    <property type="entry name" value="Endo/exonu/phosph_ase_sf"/>
</dbReference>
<keyword evidence="1" id="KW-1133">Transmembrane helix</keyword>
<name>A0A369A7F9_9FLAO</name>
<keyword evidence="1" id="KW-0472">Membrane</keyword>
<evidence type="ECO:0000259" key="2">
    <source>
        <dbReference type="Pfam" id="PF03372"/>
    </source>
</evidence>
<keyword evidence="3" id="KW-0269">Exonuclease</keyword>
<feature type="transmembrane region" description="Helical" evidence="1">
    <location>
        <begin position="36"/>
        <end position="59"/>
    </location>
</feature>
<dbReference type="AlphaFoldDB" id="A0A369A7F9"/>
<reference evidence="3 4" key="1">
    <citation type="submission" date="2018-07" db="EMBL/GenBank/DDBJ databases">
        <title>Genomic Encyclopedia of Type Strains, Phase IV (KMG-IV): sequencing the most valuable type-strain genomes for metagenomic binning, comparative biology and taxonomic classification.</title>
        <authorList>
            <person name="Goeker M."/>
        </authorList>
    </citation>
    <scope>NUCLEOTIDE SEQUENCE [LARGE SCALE GENOMIC DNA]</scope>
    <source>
        <strain evidence="3 4">DSM 21410</strain>
    </source>
</reference>
<dbReference type="Pfam" id="PF03372">
    <property type="entry name" value="Exo_endo_phos"/>
    <property type="match status" value="1"/>
</dbReference>
<evidence type="ECO:0000313" key="3">
    <source>
        <dbReference type="EMBL" id="RCX05292.1"/>
    </source>
</evidence>
<keyword evidence="3" id="KW-0540">Nuclease</keyword>
<feature type="transmembrane region" description="Helical" evidence="1">
    <location>
        <begin position="7"/>
        <end position="30"/>
    </location>
</feature>
<dbReference type="GO" id="GO:0006506">
    <property type="term" value="P:GPI anchor biosynthetic process"/>
    <property type="evidence" value="ECO:0007669"/>
    <property type="project" value="TreeGrafter"/>
</dbReference>
<dbReference type="SUPFAM" id="SSF56219">
    <property type="entry name" value="DNase I-like"/>
    <property type="match status" value="1"/>
</dbReference>
<dbReference type="InterPro" id="IPR005135">
    <property type="entry name" value="Endo/exonuclease/phosphatase"/>
</dbReference>
<dbReference type="Gene3D" id="3.60.10.10">
    <property type="entry name" value="Endonuclease/exonuclease/phosphatase"/>
    <property type="match status" value="1"/>
</dbReference>
<keyword evidence="3" id="KW-0378">Hydrolase</keyword>
<feature type="domain" description="Endonuclease/exonuclease/phosphatase" evidence="2">
    <location>
        <begin position="103"/>
        <end position="346"/>
    </location>
</feature>
<evidence type="ECO:0000313" key="4">
    <source>
        <dbReference type="Proteomes" id="UP000253517"/>
    </source>
</evidence>
<accession>A0A369A7F9</accession>
<dbReference type="PANTHER" id="PTHR14859:SF15">
    <property type="entry name" value="ENDONUCLEASE_EXONUCLEASE_PHOSPHATASE DOMAIN-CONTAINING PROTEIN"/>
    <property type="match status" value="1"/>
</dbReference>